<evidence type="ECO:0000256" key="2">
    <source>
        <dbReference type="ARBA" id="ARBA00022692"/>
    </source>
</evidence>
<dbReference type="Proteomes" id="UP000655225">
    <property type="component" value="Unassembled WGS sequence"/>
</dbReference>
<evidence type="ECO:0000256" key="3">
    <source>
        <dbReference type="ARBA" id="ARBA00022737"/>
    </source>
</evidence>
<dbReference type="PROSITE" id="PS50088">
    <property type="entry name" value="ANK_REPEAT"/>
    <property type="match status" value="2"/>
</dbReference>
<comment type="caution">
    <text evidence="10">The sequence shown here is derived from an EMBL/GenBank/DDBJ whole genome shotgun (WGS) entry which is preliminary data.</text>
</comment>
<dbReference type="InterPro" id="IPR002110">
    <property type="entry name" value="Ankyrin_rpt"/>
</dbReference>
<dbReference type="InterPro" id="IPR026961">
    <property type="entry name" value="PGG_dom"/>
</dbReference>
<protein>
    <recommendedName>
        <fullName evidence="9">PGG domain-containing protein</fullName>
    </recommendedName>
</protein>
<organism evidence="10 11">
    <name type="scientific">Tetracentron sinense</name>
    <name type="common">Spur-leaf</name>
    <dbReference type="NCBI Taxonomy" id="13715"/>
    <lineage>
        <taxon>Eukaryota</taxon>
        <taxon>Viridiplantae</taxon>
        <taxon>Streptophyta</taxon>
        <taxon>Embryophyta</taxon>
        <taxon>Tracheophyta</taxon>
        <taxon>Spermatophyta</taxon>
        <taxon>Magnoliopsida</taxon>
        <taxon>Trochodendrales</taxon>
        <taxon>Trochodendraceae</taxon>
        <taxon>Tetracentron</taxon>
    </lineage>
</organism>
<feature type="transmembrane region" description="Helical" evidence="8">
    <location>
        <begin position="189"/>
        <end position="214"/>
    </location>
</feature>
<keyword evidence="5 7" id="KW-0040">ANK repeat</keyword>
<evidence type="ECO:0000256" key="6">
    <source>
        <dbReference type="ARBA" id="ARBA00023136"/>
    </source>
</evidence>
<dbReference type="PANTHER" id="PTHR24186">
    <property type="entry name" value="PROTEIN PHOSPHATASE 1 REGULATORY SUBUNIT"/>
    <property type="match status" value="1"/>
</dbReference>
<keyword evidence="3" id="KW-0677">Repeat</keyword>
<evidence type="ECO:0000256" key="1">
    <source>
        <dbReference type="ARBA" id="ARBA00004141"/>
    </source>
</evidence>
<evidence type="ECO:0000256" key="5">
    <source>
        <dbReference type="ARBA" id="ARBA00023043"/>
    </source>
</evidence>
<keyword evidence="2 8" id="KW-0812">Transmembrane</keyword>
<feature type="domain" description="PGG" evidence="9">
    <location>
        <begin position="144"/>
        <end position="254"/>
    </location>
</feature>
<dbReference type="EMBL" id="JABCRI010000016">
    <property type="protein sequence ID" value="KAF8391789.1"/>
    <property type="molecule type" value="Genomic_DNA"/>
</dbReference>
<feature type="repeat" description="ANK" evidence="7">
    <location>
        <begin position="56"/>
        <end position="77"/>
    </location>
</feature>
<dbReference type="PANTHER" id="PTHR24186:SF50">
    <property type="entry name" value="ANKYRIN REPEAT-CONTAINING PROTEIN ITN1-LIKE ISOFORM X1"/>
    <property type="match status" value="1"/>
</dbReference>
<dbReference type="SUPFAM" id="SSF48403">
    <property type="entry name" value="Ankyrin repeat"/>
    <property type="match status" value="1"/>
</dbReference>
<sequence length="306" mass="34043">MADITKLLVEKKPELIEEQDIYGRTALHYAASYHSFEVARVLIESDSSEAYIQDKDGRTPLHFAAGKGDEDVTREIIGRYPDTVDLVDKRGQNVSFLHRKEEIQVYGDLRNPGAKISIVESFNEKDWDLVNAQKAAEDKDNIIKEINSNQMIVATVIATVSFAAAFQFPGGYNSNDGTATLAKKAAFQVFVVTDAMALSCSMTAVFLSFMFTLTRDRNDDSKIDESLTIMFFTILILIAVIAMFAALVAGLYAVLTNFLWLAICTCFIVCGIYLLSPFFVNFLFRKLGWAGGFRQLFSGDHLASVD</sequence>
<dbReference type="AlphaFoldDB" id="A0A835D9A7"/>
<evidence type="ECO:0000256" key="8">
    <source>
        <dbReference type="SAM" id="Phobius"/>
    </source>
</evidence>
<feature type="repeat" description="ANK" evidence="7">
    <location>
        <begin position="22"/>
        <end position="54"/>
    </location>
</feature>
<dbReference type="Pfam" id="PF13962">
    <property type="entry name" value="PGG"/>
    <property type="match status" value="1"/>
</dbReference>
<feature type="transmembrane region" description="Helical" evidence="8">
    <location>
        <begin position="258"/>
        <end position="284"/>
    </location>
</feature>
<feature type="transmembrane region" description="Helical" evidence="8">
    <location>
        <begin position="226"/>
        <end position="252"/>
    </location>
</feature>
<reference evidence="10 11" key="1">
    <citation type="submission" date="2020-04" db="EMBL/GenBank/DDBJ databases">
        <title>Plant Genome Project.</title>
        <authorList>
            <person name="Zhang R.-G."/>
        </authorList>
    </citation>
    <scope>NUCLEOTIDE SEQUENCE [LARGE SCALE GENOMIC DNA]</scope>
    <source>
        <strain evidence="10">YNK0</strain>
        <tissue evidence="10">Leaf</tissue>
    </source>
</reference>
<dbReference type="GO" id="GO:0005886">
    <property type="term" value="C:plasma membrane"/>
    <property type="evidence" value="ECO:0007669"/>
    <property type="project" value="TreeGrafter"/>
</dbReference>
<feature type="transmembrane region" description="Helical" evidence="8">
    <location>
        <begin position="151"/>
        <end position="169"/>
    </location>
</feature>
<evidence type="ECO:0000256" key="7">
    <source>
        <dbReference type="PROSITE-ProRule" id="PRU00023"/>
    </source>
</evidence>
<evidence type="ECO:0000259" key="9">
    <source>
        <dbReference type="Pfam" id="PF13962"/>
    </source>
</evidence>
<evidence type="ECO:0000313" key="11">
    <source>
        <dbReference type="Proteomes" id="UP000655225"/>
    </source>
</evidence>
<keyword evidence="6 8" id="KW-0472">Membrane</keyword>
<accession>A0A835D9A7</accession>
<evidence type="ECO:0000313" key="10">
    <source>
        <dbReference type="EMBL" id="KAF8391789.1"/>
    </source>
</evidence>
<dbReference type="InterPro" id="IPR036770">
    <property type="entry name" value="Ankyrin_rpt-contain_sf"/>
</dbReference>
<keyword evidence="4 8" id="KW-1133">Transmembrane helix</keyword>
<dbReference type="OMA" id="GDAMENT"/>
<dbReference type="SMART" id="SM00248">
    <property type="entry name" value="ANK"/>
    <property type="match status" value="2"/>
</dbReference>
<dbReference type="OrthoDB" id="10040922at2759"/>
<evidence type="ECO:0000256" key="4">
    <source>
        <dbReference type="ARBA" id="ARBA00022989"/>
    </source>
</evidence>
<comment type="subcellular location">
    <subcellularLocation>
        <location evidence="1">Membrane</location>
        <topology evidence="1">Multi-pass membrane protein</topology>
    </subcellularLocation>
</comment>
<keyword evidence="11" id="KW-1185">Reference proteome</keyword>
<name>A0A835D9A7_TETSI</name>
<dbReference type="Pfam" id="PF12796">
    <property type="entry name" value="Ank_2"/>
    <property type="match status" value="1"/>
</dbReference>
<dbReference type="PROSITE" id="PS50297">
    <property type="entry name" value="ANK_REP_REGION"/>
    <property type="match status" value="2"/>
</dbReference>
<dbReference type="Gene3D" id="1.25.40.20">
    <property type="entry name" value="Ankyrin repeat-containing domain"/>
    <property type="match status" value="1"/>
</dbReference>
<proteinExistence type="predicted"/>
<gene>
    <name evidence="10" type="ORF">HHK36_022023</name>
</gene>